<dbReference type="Gene3D" id="2.30.42.10">
    <property type="match status" value="1"/>
</dbReference>
<reference evidence="8" key="1">
    <citation type="journal article" date="2014" name="Int. J. Syst. Evol. Microbiol.">
        <title>Complete genome sequence of Corynebacterium casei LMG S-19264T (=DSM 44701T), isolated from a smear-ripened cheese.</title>
        <authorList>
            <consortium name="US DOE Joint Genome Institute (JGI-PGF)"/>
            <person name="Walter F."/>
            <person name="Albersmeier A."/>
            <person name="Kalinowski J."/>
            <person name="Ruckert C."/>
        </authorList>
    </citation>
    <scope>NUCLEOTIDE SEQUENCE</scope>
    <source>
        <strain evidence="8">JCM 14719</strain>
    </source>
</reference>
<dbReference type="InterPro" id="IPR036034">
    <property type="entry name" value="PDZ_sf"/>
</dbReference>
<dbReference type="InterPro" id="IPR004447">
    <property type="entry name" value="Peptidase_S41A"/>
</dbReference>
<dbReference type="Proteomes" id="UP000637720">
    <property type="component" value="Unassembled WGS sequence"/>
</dbReference>
<dbReference type="Pfam" id="PF03572">
    <property type="entry name" value="Peptidase_S41"/>
    <property type="match status" value="1"/>
</dbReference>
<evidence type="ECO:0000313" key="9">
    <source>
        <dbReference type="Proteomes" id="UP000637720"/>
    </source>
</evidence>
<evidence type="ECO:0000256" key="4">
    <source>
        <dbReference type="ARBA" id="ARBA00022825"/>
    </source>
</evidence>
<dbReference type="SMART" id="SM00228">
    <property type="entry name" value="PDZ"/>
    <property type="match status" value="1"/>
</dbReference>
<dbReference type="PROSITE" id="PS50106">
    <property type="entry name" value="PDZ"/>
    <property type="match status" value="1"/>
</dbReference>
<dbReference type="CDD" id="cd07560">
    <property type="entry name" value="Peptidase_S41_CPP"/>
    <property type="match status" value="1"/>
</dbReference>
<dbReference type="SMART" id="SM00245">
    <property type="entry name" value="TSPc"/>
    <property type="match status" value="1"/>
</dbReference>
<keyword evidence="9" id="KW-1185">Reference proteome</keyword>
<name>A0A8J3F9X6_9BACI</name>
<dbReference type="GO" id="GO:0030288">
    <property type="term" value="C:outer membrane-bounded periplasmic space"/>
    <property type="evidence" value="ECO:0007669"/>
    <property type="project" value="TreeGrafter"/>
</dbReference>
<dbReference type="InterPro" id="IPR036366">
    <property type="entry name" value="PGBDSf"/>
</dbReference>
<evidence type="ECO:0000256" key="3">
    <source>
        <dbReference type="ARBA" id="ARBA00022801"/>
    </source>
</evidence>
<evidence type="ECO:0000259" key="7">
    <source>
        <dbReference type="PROSITE" id="PS50106"/>
    </source>
</evidence>
<dbReference type="InterPro" id="IPR055210">
    <property type="entry name" value="CtpA/B_N"/>
</dbReference>
<evidence type="ECO:0000256" key="6">
    <source>
        <dbReference type="SAM" id="SignalP"/>
    </source>
</evidence>
<dbReference type="EMBL" id="BMOF01000006">
    <property type="protein sequence ID" value="GGJ94784.1"/>
    <property type="molecule type" value="Genomic_DNA"/>
</dbReference>
<dbReference type="Gene3D" id="1.10.101.10">
    <property type="entry name" value="PGBD-like superfamily/PGBD"/>
    <property type="match status" value="1"/>
</dbReference>
<reference evidence="8" key="2">
    <citation type="submission" date="2020-09" db="EMBL/GenBank/DDBJ databases">
        <authorList>
            <person name="Sun Q."/>
            <person name="Ohkuma M."/>
        </authorList>
    </citation>
    <scope>NUCLEOTIDE SEQUENCE</scope>
    <source>
        <strain evidence="8">JCM 14719</strain>
    </source>
</reference>
<dbReference type="InterPro" id="IPR002477">
    <property type="entry name" value="Peptidoglycan-bd-like"/>
</dbReference>
<evidence type="ECO:0000313" key="8">
    <source>
        <dbReference type="EMBL" id="GGJ94784.1"/>
    </source>
</evidence>
<dbReference type="InterPro" id="IPR005151">
    <property type="entry name" value="Tail-specific_protease"/>
</dbReference>
<dbReference type="GO" id="GO:0006508">
    <property type="term" value="P:proteolysis"/>
    <property type="evidence" value="ECO:0007669"/>
    <property type="project" value="UniProtKB-KW"/>
</dbReference>
<evidence type="ECO:0000256" key="2">
    <source>
        <dbReference type="ARBA" id="ARBA00022670"/>
    </source>
</evidence>
<keyword evidence="2 5" id="KW-0645">Protease</keyword>
<dbReference type="SUPFAM" id="SSF47090">
    <property type="entry name" value="PGBD-like"/>
    <property type="match status" value="1"/>
</dbReference>
<comment type="caution">
    <text evidence="8">The sequence shown here is derived from an EMBL/GenBank/DDBJ whole genome shotgun (WGS) entry which is preliminary data.</text>
</comment>
<feature type="chain" id="PRO_5039433613" evidence="6">
    <location>
        <begin position="27"/>
        <end position="497"/>
    </location>
</feature>
<dbReference type="Gene3D" id="3.90.226.10">
    <property type="entry name" value="2-enoyl-CoA Hydratase, Chain A, domain 1"/>
    <property type="match status" value="1"/>
</dbReference>
<dbReference type="Pfam" id="PF22694">
    <property type="entry name" value="CtpB_N-like"/>
    <property type="match status" value="1"/>
</dbReference>
<feature type="signal peptide" evidence="6">
    <location>
        <begin position="1"/>
        <end position="26"/>
    </location>
</feature>
<dbReference type="GO" id="GO:0004175">
    <property type="term" value="F:endopeptidase activity"/>
    <property type="evidence" value="ECO:0007669"/>
    <property type="project" value="TreeGrafter"/>
</dbReference>
<organism evidence="8 9">
    <name type="scientific">Calditerricola satsumensis</name>
    <dbReference type="NCBI Taxonomy" id="373054"/>
    <lineage>
        <taxon>Bacteria</taxon>
        <taxon>Bacillati</taxon>
        <taxon>Bacillota</taxon>
        <taxon>Bacilli</taxon>
        <taxon>Bacillales</taxon>
        <taxon>Bacillaceae</taxon>
        <taxon>Calditerricola</taxon>
    </lineage>
</organism>
<keyword evidence="3 5" id="KW-0378">Hydrolase</keyword>
<dbReference type="NCBIfam" id="TIGR00225">
    <property type="entry name" value="prc"/>
    <property type="match status" value="1"/>
</dbReference>
<dbReference type="RefSeq" id="WP_188816733.1">
    <property type="nucleotide sequence ID" value="NZ_BMOF01000006.1"/>
</dbReference>
<protein>
    <submittedName>
        <fullName evidence="8">Peptidase S41</fullName>
    </submittedName>
</protein>
<dbReference type="FunFam" id="2.30.42.10:FF:000063">
    <property type="entry name" value="Peptidase, S41 family"/>
    <property type="match status" value="1"/>
</dbReference>
<dbReference type="Pfam" id="PF01471">
    <property type="entry name" value="PG_binding_1"/>
    <property type="match status" value="1"/>
</dbReference>
<dbReference type="GO" id="GO:0007165">
    <property type="term" value="P:signal transduction"/>
    <property type="evidence" value="ECO:0007669"/>
    <property type="project" value="TreeGrafter"/>
</dbReference>
<dbReference type="InterPro" id="IPR029045">
    <property type="entry name" value="ClpP/crotonase-like_dom_sf"/>
</dbReference>
<accession>A0A8J3F9X6</accession>
<dbReference type="AlphaFoldDB" id="A0A8J3F9X6"/>
<proteinExistence type="inferred from homology"/>
<dbReference type="PANTHER" id="PTHR32060">
    <property type="entry name" value="TAIL-SPECIFIC PROTEASE"/>
    <property type="match status" value="1"/>
</dbReference>
<dbReference type="Pfam" id="PF00595">
    <property type="entry name" value="PDZ"/>
    <property type="match status" value="1"/>
</dbReference>
<dbReference type="GO" id="GO:0008236">
    <property type="term" value="F:serine-type peptidase activity"/>
    <property type="evidence" value="ECO:0007669"/>
    <property type="project" value="UniProtKB-KW"/>
</dbReference>
<dbReference type="Gene3D" id="3.30.750.44">
    <property type="match status" value="1"/>
</dbReference>
<keyword evidence="6" id="KW-0732">Signal</keyword>
<dbReference type="SUPFAM" id="SSF52096">
    <property type="entry name" value="ClpP/crotonase"/>
    <property type="match status" value="1"/>
</dbReference>
<comment type="similarity">
    <text evidence="1 5">Belongs to the peptidase S41A family.</text>
</comment>
<dbReference type="PANTHER" id="PTHR32060:SF29">
    <property type="entry name" value="CARBOXY-TERMINAL PROCESSING PROTEASE CTPB"/>
    <property type="match status" value="1"/>
</dbReference>
<keyword evidence="4 5" id="KW-0720">Serine protease</keyword>
<evidence type="ECO:0000256" key="1">
    <source>
        <dbReference type="ARBA" id="ARBA00009179"/>
    </source>
</evidence>
<sequence length="497" mass="53936">MRWKGRTVAALVLGTAVLSSTLTLTAVEGVQAVTRLFSSPVVEGDISTLSAGGQVSPSGDKLPPSFGKIVQTYRLIQRHYLEPVADEKLVNGAIEGMLEALDDPYTSYLDEEATQHLEDAVEGSFEGIGAEVKMENGRVTVVAPIKGSPAEKAGLRPNDQILRVNGESLEGLSLMEAVLKIRGPKGTPARLEILRPGVPQPLELVIIRDEIPIETVYADIIKKQGIPFGRIEITQFSAGTSKRFAEELKRLEEAGIKGLVIDLRGNPGGLLEGVLEIAKQVVPHRGVILHIEQRGGQRETYRSTLEGRKPYPIVVLVDEGSASAAEIFAAALKESGGYTVVGKPSFGKGTVQQTVDLADKSTVKLTVAKWLTPKGHWVNKKGVQPDIVVDQPAYFKAVPLPKDRPLRHDMNHVDVHNLQVMLQGIGYPPGRTDGYFDAQTEQAVKAFQRVHGLPVTGVVDAQTATRIEDELRKRLENPENDLQLQTALQVLVKQASP</sequence>
<dbReference type="SUPFAM" id="SSF50156">
    <property type="entry name" value="PDZ domain-like"/>
    <property type="match status" value="1"/>
</dbReference>
<gene>
    <name evidence="8" type="ORF">GCM10007043_05760</name>
</gene>
<dbReference type="InterPro" id="IPR036365">
    <property type="entry name" value="PGBD-like_sf"/>
</dbReference>
<evidence type="ECO:0000256" key="5">
    <source>
        <dbReference type="RuleBase" id="RU004404"/>
    </source>
</evidence>
<dbReference type="InterPro" id="IPR001478">
    <property type="entry name" value="PDZ"/>
</dbReference>
<feature type="domain" description="PDZ" evidence="7">
    <location>
        <begin position="114"/>
        <end position="182"/>
    </location>
</feature>
<dbReference type="CDD" id="cd06782">
    <property type="entry name" value="cpPDZ_CPP-like"/>
    <property type="match status" value="1"/>
</dbReference>